<dbReference type="EMBL" id="MU032346">
    <property type="protein sequence ID" value="KAF3767726.1"/>
    <property type="molecule type" value="Genomic_DNA"/>
</dbReference>
<proteinExistence type="predicted"/>
<gene>
    <name evidence="2" type="ORF">M406DRAFT_355681</name>
</gene>
<protein>
    <submittedName>
        <fullName evidence="2">Uncharacterized protein</fullName>
    </submittedName>
</protein>
<sequence length="152" mass="16534">MREVLKKMKAENRETQPNRKGSANTSTSATGDNYTVASQQQQQHHHHRHQQHPQQQQQAPSDMDMHSSTTSSPPMVTGPPGSSGMDPMAGALFGPGFNSMGQQMFGSSMMSDVDLSVMDWNGMPPWTGGFMAPGGYDFPPQHMTGYPGQGPR</sequence>
<dbReference type="Proteomes" id="UP000803844">
    <property type="component" value="Unassembled WGS sequence"/>
</dbReference>
<evidence type="ECO:0000313" key="2">
    <source>
        <dbReference type="EMBL" id="KAF3767726.1"/>
    </source>
</evidence>
<reference evidence="2" key="1">
    <citation type="journal article" date="2020" name="Phytopathology">
        <title>Genome sequence of the chestnut blight fungus Cryphonectria parasitica EP155: A fundamental resource for an archetypical invasive plant pathogen.</title>
        <authorList>
            <person name="Crouch J.A."/>
            <person name="Dawe A."/>
            <person name="Aerts A."/>
            <person name="Barry K."/>
            <person name="Churchill A.C.L."/>
            <person name="Grimwood J."/>
            <person name="Hillman B."/>
            <person name="Milgroom M.G."/>
            <person name="Pangilinan J."/>
            <person name="Smith M."/>
            <person name="Salamov A."/>
            <person name="Schmutz J."/>
            <person name="Yadav J."/>
            <person name="Grigoriev I.V."/>
            <person name="Nuss D."/>
        </authorList>
    </citation>
    <scope>NUCLEOTIDE SEQUENCE</scope>
    <source>
        <strain evidence="2">EP155</strain>
    </source>
</reference>
<feature type="compositionally biased region" description="Polar residues" evidence="1">
    <location>
        <begin position="18"/>
        <end position="38"/>
    </location>
</feature>
<dbReference type="RefSeq" id="XP_040778687.1">
    <property type="nucleotide sequence ID" value="XM_040923225.1"/>
</dbReference>
<feature type="region of interest" description="Disordered" evidence="1">
    <location>
        <begin position="1"/>
        <end position="94"/>
    </location>
</feature>
<keyword evidence="3" id="KW-1185">Reference proteome</keyword>
<dbReference type="GeneID" id="63840354"/>
<feature type="compositionally biased region" description="Low complexity" evidence="1">
    <location>
        <begin position="52"/>
        <end position="85"/>
    </location>
</feature>
<accession>A0A9P4Y753</accession>
<dbReference type="AlphaFoldDB" id="A0A9P4Y753"/>
<comment type="caution">
    <text evidence="2">The sequence shown here is derived from an EMBL/GenBank/DDBJ whole genome shotgun (WGS) entry which is preliminary data.</text>
</comment>
<evidence type="ECO:0000313" key="3">
    <source>
        <dbReference type="Proteomes" id="UP000803844"/>
    </source>
</evidence>
<evidence type="ECO:0000256" key="1">
    <source>
        <dbReference type="SAM" id="MobiDB-lite"/>
    </source>
</evidence>
<organism evidence="2 3">
    <name type="scientific">Cryphonectria parasitica (strain ATCC 38755 / EP155)</name>
    <dbReference type="NCBI Taxonomy" id="660469"/>
    <lineage>
        <taxon>Eukaryota</taxon>
        <taxon>Fungi</taxon>
        <taxon>Dikarya</taxon>
        <taxon>Ascomycota</taxon>
        <taxon>Pezizomycotina</taxon>
        <taxon>Sordariomycetes</taxon>
        <taxon>Sordariomycetidae</taxon>
        <taxon>Diaporthales</taxon>
        <taxon>Cryphonectriaceae</taxon>
        <taxon>Cryphonectria-Endothia species complex</taxon>
        <taxon>Cryphonectria</taxon>
    </lineage>
</organism>
<name>A0A9P4Y753_CRYP1</name>
<feature type="compositionally biased region" description="Basic and acidic residues" evidence="1">
    <location>
        <begin position="1"/>
        <end position="17"/>
    </location>
</feature>